<gene>
    <name evidence="2" type="ORF">TNIN_377721</name>
</gene>
<proteinExistence type="predicted"/>
<sequence>MKHRTSRITQEIPGKRLDDTRRTGKSGDRCNEWRHQHSRARQRHTLVVQQRQKKGSDIRERSKNSRLVQGHQMWEKVNPHSQRTQPSRISIACFIEST</sequence>
<organism evidence="2 3">
    <name type="scientific">Trichonephila inaurata madagascariensis</name>
    <dbReference type="NCBI Taxonomy" id="2747483"/>
    <lineage>
        <taxon>Eukaryota</taxon>
        <taxon>Metazoa</taxon>
        <taxon>Ecdysozoa</taxon>
        <taxon>Arthropoda</taxon>
        <taxon>Chelicerata</taxon>
        <taxon>Arachnida</taxon>
        <taxon>Araneae</taxon>
        <taxon>Araneomorphae</taxon>
        <taxon>Entelegynae</taxon>
        <taxon>Araneoidea</taxon>
        <taxon>Nephilidae</taxon>
        <taxon>Trichonephila</taxon>
        <taxon>Trichonephila inaurata</taxon>
    </lineage>
</organism>
<dbReference type="Proteomes" id="UP000886998">
    <property type="component" value="Unassembled WGS sequence"/>
</dbReference>
<comment type="caution">
    <text evidence="2">The sequence shown here is derived from an EMBL/GenBank/DDBJ whole genome shotgun (WGS) entry which is preliminary data.</text>
</comment>
<evidence type="ECO:0000313" key="3">
    <source>
        <dbReference type="Proteomes" id="UP000886998"/>
    </source>
</evidence>
<feature type="compositionally biased region" description="Basic and acidic residues" evidence="1">
    <location>
        <begin position="13"/>
        <end position="35"/>
    </location>
</feature>
<name>A0A8X7CHN0_9ARAC</name>
<feature type="region of interest" description="Disordered" evidence="1">
    <location>
        <begin position="1"/>
        <end position="67"/>
    </location>
</feature>
<reference evidence="2" key="1">
    <citation type="submission" date="2020-08" db="EMBL/GenBank/DDBJ databases">
        <title>Multicomponent nature underlies the extraordinary mechanical properties of spider dragline silk.</title>
        <authorList>
            <person name="Kono N."/>
            <person name="Nakamura H."/>
            <person name="Mori M."/>
            <person name="Yoshida Y."/>
            <person name="Ohtoshi R."/>
            <person name="Malay A.D."/>
            <person name="Moran D.A.P."/>
            <person name="Tomita M."/>
            <person name="Numata K."/>
            <person name="Arakawa K."/>
        </authorList>
    </citation>
    <scope>NUCLEOTIDE SEQUENCE</scope>
</reference>
<dbReference type="AlphaFoldDB" id="A0A8X7CHN0"/>
<accession>A0A8X7CHN0</accession>
<evidence type="ECO:0000256" key="1">
    <source>
        <dbReference type="SAM" id="MobiDB-lite"/>
    </source>
</evidence>
<dbReference type="EMBL" id="BMAV01017523">
    <property type="protein sequence ID" value="GFY69273.1"/>
    <property type="molecule type" value="Genomic_DNA"/>
</dbReference>
<keyword evidence="3" id="KW-1185">Reference proteome</keyword>
<feature type="compositionally biased region" description="Basic and acidic residues" evidence="1">
    <location>
        <begin position="54"/>
        <end position="63"/>
    </location>
</feature>
<protein>
    <submittedName>
        <fullName evidence="2">Uncharacterized protein</fullName>
    </submittedName>
</protein>
<evidence type="ECO:0000313" key="2">
    <source>
        <dbReference type="EMBL" id="GFY69273.1"/>
    </source>
</evidence>